<reference evidence="2" key="1">
    <citation type="journal article" date="2011" name="Nat. Biotechnol.">
        <title>The genomic sequence of the Chinese hamster ovary (CHO)-K1 cell line.</title>
        <authorList>
            <person name="Xu X."/>
            <person name="Nagarajan H."/>
            <person name="Lewis N.E."/>
            <person name="Pan S."/>
            <person name="Cai Z."/>
            <person name="Liu X."/>
            <person name="Chen W."/>
            <person name="Xie M."/>
            <person name="Wang W."/>
            <person name="Hammond S."/>
            <person name="Andersen M.R."/>
            <person name="Neff N."/>
            <person name="Passarelli B."/>
            <person name="Koh W."/>
            <person name="Fan H.C."/>
            <person name="Wang J."/>
            <person name="Gui Y."/>
            <person name="Lee K.H."/>
            <person name="Betenbaugh M.J."/>
            <person name="Quake S.R."/>
            <person name="Famili I."/>
            <person name="Palsson B.O."/>
            <person name="Wang J."/>
        </authorList>
    </citation>
    <scope>NUCLEOTIDE SEQUENCE [LARGE SCALE GENOMIC DNA]</scope>
    <source>
        <strain evidence="2">CHO K1 cell line</strain>
    </source>
</reference>
<accession>G3I696</accession>
<organism evidence="1 2">
    <name type="scientific">Cricetulus griseus</name>
    <name type="common">Chinese hamster</name>
    <name type="synonym">Cricetulus barabensis griseus</name>
    <dbReference type="NCBI Taxonomy" id="10029"/>
    <lineage>
        <taxon>Eukaryota</taxon>
        <taxon>Metazoa</taxon>
        <taxon>Chordata</taxon>
        <taxon>Craniata</taxon>
        <taxon>Vertebrata</taxon>
        <taxon>Euteleostomi</taxon>
        <taxon>Mammalia</taxon>
        <taxon>Eutheria</taxon>
        <taxon>Euarchontoglires</taxon>
        <taxon>Glires</taxon>
        <taxon>Rodentia</taxon>
        <taxon>Myomorpha</taxon>
        <taxon>Muroidea</taxon>
        <taxon>Cricetidae</taxon>
        <taxon>Cricetinae</taxon>
        <taxon>Cricetulus</taxon>
    </lineage>
</organism>
<proteinExistence type="predicted"/>
<gene>
    <name evidence="1" type="ORF">I79_019008</name>
</gene>
<dbReference type="Proteomes" id="UP000001075">
    <property type="component" value="Unassembled WGS sequence"/>
</dbReference>
<evidence type="ECO:0000313" key="2">
    <source>
        <dbReference type="Proteomes" id="UP000001075"/>
    </source>
</evidence>
<dbReference type="AlphaFoldDB" id="G3I696"/>
<evidence type="ECO:0000313" key="1">
    <source>
        <dbReference type="EMBL" id="EGW10723.1"/>
    </source>
</evidence>
<protein>
    <submittedName>
        <fullName evidence="1">Uncharacterized protein</fullName>
    </submittedName>
</protein>
<name>G3I696_CRIGR</name>
<dbReference type="InParanoid" id="G3I696"/>
<sequence>MVTVTQDDSKCKWQQHAHLAKARSLFYSKIRSVIERVILFNTSNFTDWLSYLICFK</sequence>
<dbReference type="EMBL" id="JH001349">
    <property type="protein sequence ID" value="EGW10723.1"/>
    <property type="molecule type" value="Genomic_DNA"/>
</dbReference>